<protein>
    <submittedName>
        <fullName evidence="2">Uncharacterized protein</fullName>
    </submittedName>
</protein>
<dbReference type="RefSeq" id="XP_009651307.1">
    <property type="nucleotide sequence ID" value="XM_009653012.1"/>
</dbReference>
<accession>G2WXM7</accession>
<dbReference type="InParanoid" id="G2WXM7"/>
<dbReference type="AlphaFoldDB" id="G2WXM7"/>
<dbReference type="EMBL" id="DS572698">
    <property type="protein sequence ID" value="EGY20835.1"/>
    <property type="molecule type" value="Genomic_DNA"/>
</dbReference>
<organism evidence="2 3">
    <name type="scientific">Verticillium dahliae (strain VdLs.17 / ATCC MYA-4575 / FGSC 10137)</name>
    <name type="common">Verticillium wilt</name>
    <dbReference type="NCBI Taxonomy" id="498257"/>
    <lineage>
        <taxon>Eukaryota</taxon>
        <taxon>Fungi</taxon>
        <taxon>Dikarya</taxon>
        <taxon>Ascomycota</taxon>
        <taxon>Pezizomycotina</taxon>
        <taxon>Sordariomycetes</taxon>
        <taxon>Hypocreomycetidae</taxon>
        <taxon>Glomerellales</taxon>
        <taxon>Plectosphaerellaceae</taxon>
        <taxon>Verticillium</taxon>
    </lineage>
</organism>
<gene>
    <name evidence="2" type="ORF">VDAG_02359</name>
</gene>
<evidence type="ECO:0000256" key="1">
    <source>
        <dbReference type="SAM" id="MobiDB-lite"/>
    </source>
</evidence>
<proteinExistence type="predicted"/>
<name>G2WXM7_VERDV</name>
<reference evidence="2 3" key="1">
    <citation type="submission" date="2008-03" db="EMBL/GenBank/DDBJ databases">
        <title>The Genome Sequence of Verticillium dahliae VdLs.17.</title>
        <authorList>
            <consortium name="The Broad Institute Genome Sequencing Platform"/>
            <person name="Ma L.-J.J."/>
            <person name="Klosterman S.J."/>
            <person name="Subbarao K."/>
            <person name="Dobinson K."/>
            <person name="Veronese P."/>
            <person name="Kang S."/>
            <person name="Gold S.E."/>
            <person name="Young S."/>
            <person name="Jaffe D."/>
            <person name="Gnerre S."/>
            <person name="Berlin A."/>
            <person name="Heiman D."/>
            <person name="Hepburn T."/>
            <person name="Sykes S."/>
            <person name="Alvarado L."/>
            <person name="Kodira C.D."/>
            <person name="Lander E."/>
            <person name="Galagan J."/>
            <person name="Nusbaum C."/>
            <person name="Birren B."/>
        </authorList>
    </citation>
    <scope>NUCLEOTIDE SEQUENCE [LARGE SCALE GENOMIC DNA]</scope>
    <source>
        <strain evidence="3">VdLs.17 / ATCC MYA-4575 / FGSC 10137</strain>
    </source>
</reference>
<dbReference type="Proteomes" id="UP000001611">
    <property type="component" value="Chromosome 3"/>
</dbReference>
<dbReference type="STRING" id="498257.G2WXM7"/>
<keyword evidence="3" id="KW-1185">Reference proteome</keyword>
<dbReference type="KEGG" id="vda:VDAG_02359"/>
<feature type="region of interest" description="Disordered" evidence="1">
    <location>
        <begin position="256"/>
        <end position="304"/>
    </location>
</feature>
<dbReference type="GeneID" id="20703822"/>
<evidence type="ECO:0000313" key="2">
    <source>
        <dbReference type="EMBL" id="EGY20835.1"/>
    </source>
</evidence>
<feature type="region of interest" description="Disordered" evidence="1">
    <location>
        <begin position="1"/>
        <end position="25"/>
    </location>
</feature>
<dbReference type="OrthoDB" id="4855977at2759"/>
<sequence>MTQDQQTQQSQPSADTPAVMAPRGQTVTNTHCTDIQFDKARRTLENYREIAKRGNLERSYVLQQQHDNLNARWSSSYGELQKEVQKRTRDFQSVAKDLEDLKIKLKEQVAYNQTTELASRELRATVELQNREILRSQSLHFQSETLERELAESKSVNQAVEAVLVMKKQRISELESDLKAIGVKNEQAVVDKAEHESLKLQFDALEAEHAETLDIASGLFEGEAGSTPAELIGQNRALEQQLRELRAENGSLAERLEGAEKECNGSSRNLRTAGSKGLGPEEKGDSVSAIMGDEGKGRKRKRTK</sequence>
<evidence type="ECO:0000313" key="3">
    <source>
        <dbReference type="Proteomes" id="UP000001611"/>
    </source>
</evidence>
<dbReference type="HOGENOM" id="CLU_891986_0_0_1"/>
<feature type="compositionally biased region" description="Low complexity" evidence="1">
    <location>
        <begin position="1"/>
        <end position="17"/>
    </location>
</feature>